<dbReference type="GO" id="GO:0160147">
    <property type="term" value="F:tRNA pseudouridine(38-40) synthase activity"/>
    <property type="evidence" value="ECO:0007669"/>
    <property type="project" value="UniProtKB-EC"/>
</dbReference>
<dbReference type="PANTHER" id="PTHR11142">
    <property type="entry name" value="PSEUDOURIDYLATE SYNTHASE"/>
    <property type="match status" value="1"/>
</dbReference>
<comment type="caution">
    <text evidence="4">Lacks conserved residue(s) required for the propagation of feature annotation.</text>
</comment>
<evidence type="ECO:0000256" key="7">
    <source>
        <dbReference type="RuleBase" id="RU003792"/>
    </source>
</evidence>
<dbReference type="CDD" id="cd02570">
    <property type="entry name" value="PseudoU_synth_EcTruA"/>
    <property type="match status" value="1"/>
</dbReference>
<evidence type="ECO:0000256" key="2">
    <source>
        <dbReference type="ARBA" id="ARBA00022694"/>
    </source>
</evidence>
<dbReference type="FunFam" id="3.30.70.580:FF:000001">
    <property type="entry name" value="tRNA pseudouridine synthase A"/>
    <property type="match status" value="1"/>
</dbReference>
<comment type="function">
    <text evidence="4">Formation of pseudouridine at positions 38, 39 and 40 in the anticodon stem and loop of transfer RNAs.</text>
</comment>
<dbReference type="InterPro" id="IPR001406">
    <property type="entry name" value="PsdUridine_synth_TruA"/>
</dbReference>
<dbReference type="InterPro" id="IPR020094">
    <property type="entry name" value="TruA/RsuA/RluB/E/F_N"/>
</dbReference>
<evidence type="ECO:0000256" key="3">
    <source>
        <dbReference type="ARBA" id="ARBA00023235"/>
    </source>
</evidence>
<dbReference type="Gene3D" id="3.30.70.660">
    <property type="entry name" value="Pseudouridine synthase I, catalytic domain, C-terminal subdomain"/>
    <property type="match status" value="1"/>
</dbReference>
<keyword evidence="10" id="KW-1185">Reference proteome</keyword>
<gene>
    <name evidence="4 9" type="primary">truA</name>
    <name evidence="9" type="ORF">CUZ56_00812</name>
</gene>
<evidence type="ECO:0000313" key="10">
    <source>
        <dbReference type="Proteomes" id="UP000286947"/>
    </source>
</evidence>
<dbReference type="InterPro" id="IPR020103">
    <property type="entry name" value="PsdUridine_synth_cat_dom_sf"/>
</dbReference>
<reference evidence="9 10" key="1">
    <citation type="submission" date="2018-01" db="EMBL/GenBank/DDBJ databases">
        <title>Saezia sanguinis gen. nov., sp. nov., in the order Burkholderiales isolated from human blood.</title>
        <authorList>
            <person name="Medina-Pascual M.J."/>
            <person name="Valdezate S."/>
            <person name="Monzon S."/>
            <person name="Cuesta I."/>
            <person name="Carrasco G."/>
            <person name="Villalon P."/>
            <person name="Saez-Nieto J.A."/>
        </authorList>
    </citation>
    <scope>NUCLEOTIDE SEQUENCE [LARGE SCALE GENOMIC DNA]</scope>
    <source>
        <strain evidence="9 10">CNM695-12</strain>
    </source>
</reference>
<accession>A0A433SHY1</accession>
<organism evidence="9 10">
    <name type="scientific">Saezia sanguinis</name>
    <dbReference type="NCBI Taxonomy" id="1965230"/>
    <lineage>
        <taxon>Bacteria</taxon>
        <taxon>Pseudomonadati</taxon>
        <taxon>Pseudomonadota</taxon>
        <taxon>Betaproteobacteria</taxon>
        <taxon>Burkholderiales</taxon>
        <taxon>Saeziaceae</taxon>
        <taxon>Saezia</taxon>
    </lineage>
</organism>
<comment type="catalytic activity">
    <reaction evidence="4 7">
        <text>uridine(38/39/40) in tRNA = pseudouridine(38/39/40) in tRNA</text>
        <dbReference type="Rhea" id="RHEA:22376"/>
        <dbReference type="Rhea" id="RHEA-COMP:10085"/>
        <dbReference type="Rhea" id="RHEA-COMP:10087"/>
        <dbReference type="ChEBI" id="CHEBI:65314"/>
        <dbReference type="ChEBI" id="CHEBI:65315"/>
        <dbReference type="EC" id="5.4.99.12"/>
    </reaction>
</comment>
<evidence type="ECO:0000256" key="6">
    <source>
        <dbReference type="PIRSR" id="PIRSR001430-2"/>
    </source>
</evidence>
<comment type="similarity">
    <text evidence="1 4 7">Belongs to the tRNA pseudouridine synthase TruA family.</text>
</comment>
<dbReference type="GO" id="GO:0031119">
    <property type="term" value="P:tRNA pseudouridine synthesis"/>
    <property type="evidence" value="ECO:0007669"/>
    <property type="project" value="UniProtKB-UniRule"/>
</dbReference>
<dbReference type="GO" id="GO:0003723">
    <property type="term" value="F:RNA binding"/>
    <property type="evidence" value="ECO:0007669"/>
    <property type="project" value="InterPro"/>
</dbReference>
<evidence type="ECO:0000256" key="5">
    <source>
        <dbReference type="PIRSR" id="PIRSR001430-1"/>
    </source>
</evidence>
<feature type="domain" description="Pseudouridine synthase I TruA alpha/beta" evidence="8">
    <location>
        <begin position="142"/>
        <end position="244"/>
    </location>
</feature>
<evidence type="ECO:0000256" key="1">
    <source>
        <dbReference type="ARBA" id="ARBA00009375"/>
    </source>
</evidence>
<proteinExistence type="inferred from homology"/>
<dbReference type="AlphaFoldDB" id="A0A433SHY1"/>
<sequence length="260" mass="29155">MGISYAGTAYQGWQSQPSGITVQDTLERALQSFMAVPDEAAVRTKCAGRTDAGVHALNQVIHFDTRVERDSFSWVRGTNRFLPSDIAVQWCQTVPDSFHSRNSAIGRRYVYIVLESPVRPSVESRRVGWSWRPLSGDAMREAAALLEGEHDFSAFRSSECQALTPVKHLRRIHIEQRGAYWRFEFEANAFLHHMVRNLMGCLIAVGTGSQAPQWVEKVLAGKKREFAAPTFAADGLYFAGPQYDPKWGLPQEVAALSWLP</sequence>
<dbReference type="InterPro" id="IPR020097">
    <property type="entry name" value="PsdUridine_synth_TruA_a/b_dom"/>
</dbReference>
<dbReference type="Gene3D" id="3.30.70.580">
    <property type="entry name" value="Pseudouridine synthase I, catalytic domain, N-terminal subdomain"/>
    <property type="match status" value="1"/>
</dbReference>
<dbReference type="PANTHER" id="PTHR11142:SF0">
    <property type="entry name" value="TRNA PSEUDOURIDINE SYNTHASE-LIKE 1"/>
    <property type="match status" value="1"/>
</dbReference>
<evidence type="ECO:0000259" key="8">
    <source>
        <dbReference type="Pfam" id="PF01416"/>
    </source>
</evidence>
<dbReference type="PIRSF" id="PIRSF001430">
    <property type="entry name" value="tRNA_psdUrid_synth"/>
    <property type="match status" value="1"/>
</dbReference>
<comment type="subunit">
    <text evidence="4">Homodimer.</text>
</comment>
<dbReference type="EC" id="5.4.99.12" evidence="4"/>
<dbReference type="Pfam" id="PF01416">
    <property type="entry name" value="PseudoU_synth_1"/>
    <property type="match status" value="2"/>
</dbReference>
<dbReference type="NCBIfam" id="TIGR00071">
    <property type="entry name" value="hisT_truA"/>
    <property type="match status" value="1"/>
</dbReference>
<feature type="binding site" evidence="4 6">
    <location>
        <position position="109"/>
    </location>
    <ligand>
        <name>substrate</name>
    </ligand>
</feature>
<evidence type="ECO:0000313" key="9">
    <source>
        <dbReference type="EMBL" id="RUS68322.1"/>
    </source>
</evidence>
<dbReference type="InterPro" id="IPR020095">
    <property type="entry name" value="PsdUridine_synth_TruA_C"/>
</dbReference>
<evidence type="ECO:0000256" key="4">
    <source>
        <dbReference type="HAMAP-Rule" id="MF_00171"/>
    </source>
</evidence>
<comment type="caution">
    <text evidence="9">The sequence shown here is derived from an EMBL/GenBank/DDBJ whole genome shotgun (WGS) entry which is preliminary data.</text>
</comment>
<feature type="active site" description="Nucleophile" evidence="4 5">
    <location>
        <position position="51"/>
    </location>
</feature>
<keyword evidence="2 4" id="KW-0819">tRNA processing</keyword>
<protein>
    <recommendedName>
        <fullName evidence="4">tRNA pseudouridine synthase A</fullName>
        <ecNumber evidence="4">5.4.99.12</ecNumber>
    </recommendedName>
    <alternativeName>
        <fullName evidence="4">tRNA pseudouridine(38-40) synthase</fullName>
    </alternativeName>
    <alternativeName>
        <fullName evidence="4">tRNA pseudouridylate synthase I</fullName>
    </alternativeName>
    <alternativeName>
        <fullName evidence="4">tRNA-uridine isomerase I</fullName>
    </alternativeName>
</protein>
<name>A0A433SHY1_9BURK</name>
<keyword evidence="3 4" id="KW-0413">Isomerase</keyword>
<dbReference type="EMBL" id="PQSP01000001">
    <property type="protein sequence ID" value="RUS68322.1"/>
    <property type="molecule type" value="Genomic_DNA"/>
</dbReference>
<dbReference type="HAMAP" id="MF_00171">
    <property type="entry name" value="TruA"/>
    <property type="match status" value="1"/>
</dbReference>
<feature type="domain" description="Pseudouridine synthase I TruA alpha/beta" evidence="8">
    <location>
        <begin position="4"/>
        <end position="100"/>
    </location>
</feature>
<dbReference type="SUPFAM" id="SSF55120">
    <property type="entry name" value="Pseudouridine synthase"/>
    <property type="match status" value="1"/>
</dbReference>
<dbReference type="Proteomes" id="UP000286947">
    <property type="component" value="Unassembled WGS sequence"/>
</dbReference>